<dbReference type="RefSeq" id="WP_191768627.1">
    <property type="nucleotide sequence ID" value="NZ_JACSQS010000001.1"/>
</dbReference>
<keyword evidence="1" id="KW-0812">Transmembrane</keyword>
<evidence type="ECO:0000313" key="3">
    <source>
        <dbReference type="Proteomes" id="UP000636938"/>
    </source>
</evidence>
<dbReference type="Proteomes" id="UP000636938">
    <property type="component" value="Unassembled WGS sequence"/>
</dbReference>
<gene>
    <name evidence="2" type="ORF">H9654_02110</name>
</gene>
<organism evidence="2 3">
    <name type="scientific">Stenotrophomonas lacuserhaii</name>
    <dbReference type="NCBI Taxonomy" id="2760084"/>
    <lineage>
        <taxon>Bacteria</taxon>
        <taxon>Pseudomonadati</taxon>
        <taxon>Pseudomonadota</taxon>
        <taxon>Gammaproteobacteria</taxon>
        <taxon>Lysobacterales</taxon>
        <taxon>Lysobacteraceae</taxon>
        <taxon>Stenotrophomonas</taxon>
    </lineage>
</organism>
<feature type="transmembrane region" description="Helical" evidence="1">
    <location>
        <begin position="44"/>
        <end position="63"/>
    </location>
</feature>
<name>A0A8X8FSL0_9GAMM</name>
<evidence type="ECO:0000313" key="2">
    <source>
        <dbReference type="EMBL" id="MBD7952986.1"/>
    </source>
</evidence>
<feature type="transmembrane region" description="Helical" evidence="1">
    <location>
        <begin position="170"/>
        <end position="186"/>
    </location>
</feature>
<proteinExistence type="predicted"/>
<evidence type="ECO:0000256" key="1">
    <source>
        <dbReference type="SAM" id="Phobius"/>
    </source>
</evidence>
<feature type="transmembrane region" description="Helical" evidence="1">
    <location>
        <begin position="147"/>
        <end position="164"/>
    </location>
</feature>
<reference evidence="2 3" key="1">
    <citation type="submission" date="2020-08" db="EMBL/GenBank/DDBJ databases">
        <title>A Genomic Blueprint of the Chicken Gut Microbiome.</title>
        <authorList>
            <person name="Gilroy R."/>
            <person name="Ravi A."/>
            <person name="Getino M."/>
            <person name="Pursley I."/>
            <person name="Horton D.L."/>
            <person name="Alikhan N.-F."/>
            <person name="Baker D."/>
            <person name="Gharbi K."/>
            <person name="Hall N."/>
            <person name="Watson M."/>
            <person name="Adriaenssens E.M."/>
            <person name="Foster-Nyarko E."/>
            <person name="Jarju S."/>
            <person name="Secka A."/>
            <person name="Antonio M."/>
            <person name="Oren A."/>
            <person name="Chaudhuri R."/>
            <person name="La Ragione R.M."/>
            <person name="Hildebrand F."/>
            <person name="Pallen M.J."/>
        </authorList>
    </citation>
    <scope>NUCLEOTIDE SEQUENCE [LARGE SCALE GENOMIC DNA]</scope>
    <source>
        <strain evidence="2 3">Sa5BUN4</strain>
    </source>
</reference>
<dbReference type="EMBL" id="JACSQS010000001">
    <property type="protein sequence ID" value="MBD7952986.1"/>
    <property type="molecule type" value="Genomic_DNA"/>
</dbReference>
<keyword evidence="1" id="KW-0472">Membrane</keyword>
<protein>
    <submittedName>
        <fullName evidence="2">Uncharacterized protein</fullName>
    </submittedName>
</protein>
<comment type="caution">
    <text evidence="2">The sequence shown here is derived from an EMBL/GenBank/DDBJ whole genome shotgun (WGS) entry which is preliminary data.</text>
</comment>
<keyword evidence="1" id="KW-1133">Transmembrane helix</keyword>
<accession>A0A8X8FSL0</accession>
<sequence length="216" mass="23851">MARSHKDSNRLALLSALASNLLLYYALARGLDLGKISTGAMMGHLNLLLPGGLAIAFTSIVNAQLNSLHKARIVFWRWTHPLPGTRVFTELAPDDPRIDLDSLNAHLAPLPVEPRQQNSLWYRLYQEQQDTAAVSHLDRNWLFARDYCCVIALLAPILIVAGLWQLPSLNVYASLVGLLVFQFLVARQAAKNYAERFVTTVVAQALAKLSAKPAGN</sequence>
<dbReference type="AlphaFoldDB" id="A0A8X8FSL0"/>
<keyword evidence="3" id="KW-1185">Reference proteome</keyword>